<organism evidence="8 9">
    <name type="scientific">Cottoperca gobio</name>
    <name type="common">Frogmouth</name>
    <name type="synonym">Aphritis gobio</name>
    <dbReference type="NCBI Taxonomy" id="56716"/>
    <lineage>
        <taxon>Eukaryota</taxon>
        <taxon>Metazoa</taxon>
        <taxon>Chordata</taxon>
        <taxon>Craniata</taxon>
        <taxon>Vertebrata</taxon>
        <taxon>Euteleostomi</taxon>
        <taxon>Actinopterygii</taxon>
        <taxon>Neopterygii</taxon>
        <taxon>Teleostei</taxon>
        <taxon>Neoteleostei</taxon>
        <taxon>Acanthomorphata</taxon>
        <taxon>Eupercaria</taxon>
        <taxon>Perciformes</taxon>
        <taxon>Notothenioidei</taxon>
        <taxon>Bovichtidae</taxon>
        <taxon>Cottoperca</taxon>
    </lineage>
</organism>
<dbReference type="FunFam" id="2.60.120.920:FF:000005">
    <property type="entry name" value="Putative E3 ubiquitin-protein ligase NEURL1B"/>
    <property type="match status" value="1"/>
</dbReference>
<dbReference type="InterPro" id="IPR006573">
    <property type="entry name" value="NHR_dom"/>
</dbReference>
<dbReference type="SMART" id="SM00588">
    <property type="entry name" value="NEUZ"/>
    <property type="match status" value="1"/>
</dbReference>
<evidence type="ECO:0000256" key="2">
    <source>
        <dbReference type="ARBA" id="ARBA00022737"/>
    </source>
</evidence>
<dbReference type="PROSITE" id="PS51065">
    <property type="entry name" value="NHR"/>
    <property type="match status" value="1"/>
</dbReference>
<dbReference type="InterPro" id="IPR013083">
    <property type="entry name" value="Znf_RING/FYVE/PHD"/>
</dbReference>
<keyword evidence="3 5" id="KW-0863">Zinc-finger</keyword>
<evidence type="ECO:0000256" key="3">
    <source>
        <dbReference type="ARBA" id="ARBA00022771"/>
    </source>
</evidence>
<dbReference type="GeneID" id="115013626"/>
<proteinExistence type="predicted"/>
<evidence type="ECO:0000313" key="8">
    <source>
        <dbReference type="Proteomes" id="UP000504630"/>
    </source>
</evidence>
<dbReference type="Gene3D" id="2.60.120.920">
    <property type="match status" value="1"/>
</dbReference>
<evidence type="ECO:0000259" key="7">
    <source>
        <dbReference type="PROSITE" id="PS51065"/>
    </source>
</evidence>
<feature type="domain" description="RING-type" evidence="6">
    <location>
        <begin position="266"/>
        <end position="304"/>
    </location>
</feature>
<reference evidence="9" key="1">
    <citation type="submission" date="2025-08" db="UniProtKB">
        <authorList>
            <consortium name="RefSeq"/>
        </authorList>
    </citation>
    <scope>IDENTIFICATION</scope>
</reference>
<evidence type="ECO:0000256" key="5">
    <source>
        <dbReference type="PROSITE-ProRule" id="PRU00175"/>
    </source>
</evidence>
<dbReference type="GO" id="GO:0070086">
    <property type="term" value="P:ubiquitin-dependent endocytosis"/>
    <property type="evidence" value="ECO:0007669"/>
    <property type="project" value="TreeGrafter"/>
</dbReference>
<dbReference type="InterPro" id="IPR037962">
    <property type="entry name" value="Neuralized"/>
</dbReference>
<dbReference type="Gene3D" id="3.30.40.10">
    <property type="entry name" value="Zinc/RING finger domain, C3HC4 (zinc finger)"/>
    <property type="match status" value="1"/>
</dbReference>
<evidence type="ECO:0000256" key="1">
    <source>
        <dbReference type="ARBA" id="ARBA00022723"/>
    </source>
</evidence>
<gene>
    <name evidence="9" type="primary">LOC115013626</name>
</gene>
<evidence type="ECO:0000313" key="9">
    <source>
        <dbReference type="RefSeq" id="XP_029295924.1"/>
    </source>
</evidence>
<protein>
    <submittedName>
        <fullName evidence="9">E3 ubiquitin-protein ligase NEURL3-like</fullName>
    </submittedName>
</protein>
<keyword evidence="2" id="KW-0677">Repeat</keyword>
<dbReference type="AlphaFoldDB" id="A0A6J2QD73"/>
<dbReference type="Proteomes" id="UP000504630">
    <property type="component" value="Chromosome 9"/>
</dbReference>
<dbReference type="GO" id="GO:0008270">
    <property type="term" value="F:zinc ion binding"/>
    <property type="evidence" value="ECO:0007669"/>
    <property type="project" value="UniProtKB-KW"/>
</dbReference>
<dbReference type="Pfam" id="PF13920">
    <property type="entry name" value="zf-C3HC4_3"/>
    <property type="match status" value="1"/>
</dbReference>
<accession>A0A6J2QD73</accession>
<dbReference type="Pfam" id="PF07177">
    <property type="entry name" value="Neuralized"/>
    <property type="match status" value="1"/>
</dbReference>
<dbReference type="InParanoid" id="A0A6J2QD73"/>
<dbReference type="OrthoDB" id="6078042at2759"/>
<dbReference type="GO" id="GO:0005769">
    <property type="term" value="C:early endosome"/>
    <property type="evidence" value="ECO:0007669"/>
    <property type="project" value="TreeGrafter"/>
</dbReference>
<keyword evidence="8" id="KW-1185">Reference proteome</keyword>
<keyword evidence="1" id="KW-0479">Metal-binding</keyword>
<dbReference type="RefSeq" id="XP_029295924.1">
    <property type="nucleotide sequence ID" value="XM_029440064.1"/>
</dbReference>
<dbReference type="PANTHER" id="PTHR12429:SF36">
    <property type="entry name" value="E3 UBIQUITIN-PROTEIN LIGASE NEURL3"/>
    <property type="match status" value="1"/>
</dbReference>
<name>A0A6J2QD73_COTGO</name>
<dbReference type="SUPFAM" id="SSF57850">
    <property type="entry name" value="RING/U-box"/>
    <property type="match status" value="1"/>
</dbReference>
<sequence length="321" mass="35606">MTVDPRYRGEHIFSQDKKNITYCLFKMVKDSGNGNSDVGSETSQRCRLSCLGPLTFHPQAVGDMVRLSRGCRRADRKEDTFKNGLVFSSRPLKIQERIRLRVEKDLFNWHGALRVGFTNVPPSARSLPLPIMAIPNLTDTQGHWAAPVHESHCQAGVEMEFWVSSGGTIYVSSNNVKEQKLVTGVDLSQPLWAMIDIYGKTCSLSLLGSTKKELFRTRRSCPAPERLPSPDVDNHCTLITEVSSRYRNSDECISGVEVPADEGSGCVVCMEKESRITLPCGHRCLCNQCASKFFQKFDTCPLCRHTIGALSVDGGCASVLL</sequence>
<evidence type="ECO:0000259" key="6">
    <source>
        <dbReference type="PROSITE" id="PS50089"/>
    </source>
</evidence>
<dbReference type="InterPro" id="IPR043136">
    <property type="entry name" value="B30.2/SPRY_sf"/>
</dbReference>
<dbReference type="PANTHER" id="PTHR12429">
    <property type="entry name" value="NEURALIZED"/>
    <property type="match status" value="1"/>
</dbReference>
<dbReference type="GO" id="GO:0061630">
    <property type="term" value="F:ubiquitin protein ligase activity"/>
    <property type="evidence" value="ECO:0007669"/>
    <property type="project" value="TreeGrafter"/>
</dbReference>
<dbReference type="KEGG" id="cgob:115013626"/>
<dbReference type="SMART" id="SM00184">
    <property type="entry name" value="RING"/>
    <property type="match status" value="1"/>
</dbReference>
<keyword evidence="4" id="KW-0862">Zinc</keyword>
<feature type="domain" description="NHR" evidence="7">
    <location>
        <begin position="53"/>
        <end position="209"/>
    </location>
</feature>
<dbReference type="PROSITE" id="PS50089">
    <property type="entry name" value="ZF_RING_2"/>
    <property type="match status" value="1"/>
</dbReference>
<evidence type="ECO:0000256" key="4">
    <source>
        <dbReference type="ARBA" id="ARBA00022833"/>
    </source>
</evidence>
<dbReference type="InterPro" id="IPR001841">
    <property type="entry name" value="Znf_RING"/>
</dbReference>